<feature type="compositionally biased region" description="Low complexity" evidence="1">
    <location>
        <begin position="108"/>
        <end position="125"/>
    </location>
</feature>
<reference evidence="2 3" key="1">
    <citation type="submission" date="2024-09" db="EMBL/GenBank/DDBJ databases">
        <title>Genome sequencing and assembly of Phytophthora oleae, isolate VK10A, causative agent of rot of olive drupes.</title>
        <authorList>
            <person name="Conti Taguali S."/>
            <person name="Riolo M."/>
            <person name="La Spada F."/>
            <person name="Cacciola S.O."/>
            <person name="Dionisio G."/>
        </authorList>
    </citation>
    <scope>NUCLEOTIDE SEQUENCE [LARGE SCALE GENOMIC DNA]</scope>
    <source>
        <strain evidence="2 3">VK10A</strain>
    </source>
</reference>
<evidence type="ECO:0000313" key="3">
    <source>
        <dbReference type="Proteomes" id="UP001632037"/>
    </source>
</evidence>
<organism evidence="2 3">
    <name type="scientific">Phytophthora oleae</name>
    <dbReference type="NCBI Taxonomy" id="2107226"/>
    <lineage>
        <taxon>Eukaryota</taxon>
        <taxon>Sar</taxon>
        <taxon>Stramenopiles</taxon>
        <taxon>Oomycota</taxon>
        <taxon>Peronosporomycetes</taxon>
        <taxon>Peronosporales</taxon>
        <taxon>Peronosporaceae</taxon>
        <taxon>Phytophthora</taxon>
    </lineage>
</organism>
<accession>A0ABD3FB69</accession>
<feature type="region of interest" description="Disordered" evidence="1">
    <location>
        <begin position="108"/>
        <end position="162"/>
    </location>
</feature>
<dbReference type="EMBL" id="JBIMZQ010000025">
    <property type="protein sequence ID" value="KAL3664140.1"/>
    <property type="molecule type" value="Genomic_DNA"/>
</dbReference>
<feature type="region of interest" description="Disordered" evidence="1">
    <location>
        <begin position="1"/>
        <end position="22"/>
    </location>
</feature>
<protein>
    <recommendedName>
        <fullName evidence="4">RxLR effector protein</fullName>
    </recommendedName>
</protein>
<feature type="compositionally biased region" description="Low complexity" evidence="1">
    <location>
        <begin position="139"/>
        <end position="162"/>
    </location>
</feature>
<keyword evidence="3" id="KW-1185">Reference proteome</keyword>
<evidence type="ECO:0000256" key="1">
    <source>
        <dbReference type="SAM" id="MobiDB-lite"/>
    </source>
</evidence>
<gene>
    <name evidence="2" type="ORF">V7S43_011022</name>
</gene>
<dbReference type="Proteomes" id="UP001632037">
    <property type="component" value="Unassembled WGS sequence"/>
</dbReference>
<dbReference type="AlphaFoldDB" id="A0ABD3FB69"/>
<evidence type="ECO:0000313" key="2">
    <source>
        <dbReference type="EMBL" id="KAL3664140.1"/>
    </source>
</evidence>
<sequence length="202" mass="20239">MSVSIGLPDPRDATTSAQSRRAPCTGRRLPRAALTFDFSAKLLELIVMRVLNCVFLLAAFAATASATAIDDEISKLETTLAQLKVIKAAEENNNEALKFVSAAAMASSSNGSGSSSSTVTAGDTSDNSEFNIEPQPTRASTEAPSAASASISSTTSSTTSSGSVEAATSASAASASASASSSASTVVPSALALASAVIYTML</sequence>
<name>A0ABD3FB69_9STRA</name>
<evidence type="ECO:0008006" key="4">
    <source>
        <dbReference type="Google" id="ProtNLM"/>
    </source>
</evidence>
<comment type="caution">
    <text evidence="2">The sequence shown here is derived from an EMBL/GenBank/DDBJ whole genome shotgun (WGS) entry which is preliminary data.</text>
</comment>
<proteinExistence type="predicted"/>